<sequence>MQPTGRSDRCNSGSLRRERKFDDSGGARIRSLSTGWTLCEQSLVKTSIQKTRQWIGTVLSASSFYSSERSGHREAVERQWLHLAGNWRGLAQG</sequence>
<evidence type="ECO:0000313" key="3">
    <source>
        <dbReference type="Proteomes" id="UP001054945"/>
    </source>
</evidence>
<reference evidence="2 3" key="1">
    <citation type="submission" date="2021-06" db="EMBL/GenBank/DDBJ databases">
        <title>Caerostris extrusa draft genome.</title>
        <authorList>
            <person name="Kono N."/>
            <person name="Arakawa K."/>
        </authorList>
    </citation>
    <scope>NUCLEOTIDE SEQUENCE [LARGE SCALE GENOMIC DNA]</scope>
</reference>
<accession>A0AAV4WLL3</accession>
<feature type="compositionally biased region" description="Polar residues" evidence="1">
    <location>
        <begin position="1"/>
        <end position="14"/>
    </location>
</feature>
<feature type="region of interest" description="Disordered" evidence="1">
    <location>
        <begin position="1"/>
        <end position="22"/>
    </location>
</feature>
<dbReference type="EMBL" id="BPLR01016433">
    <property type="protein sequence ID" value="GIY83815.1"/>
    <property type="molecule type" value="Genomic_DNA"/>
</dbReference>
<evidence type="ECO:0000256" key="1">
    <source>
        <dbReference type="SAM" id="MobiDB-lite"/>
    </source>
</evidence>
<keyword evidence="3" id="KW-1185">Reference proteome</keyword>
<proteinExistence type="predicted"/>
<dbReference type="Proteomes" id="UP001054945">
    <property type="component" value="Unassembled WGS sequence"/>
</dbReference>
<name>A0AAV4WLL3_CAEEX</name>
<dbReference type="AlphaFoldDB" id="A0AAV4WLL3"/>
<comment type="caution">
    <text evidence="2">The sequence shown here is derived from an EMBL/GenBank/DDBJ whole genome shotgun (WGS) entry which is preliminary data.</text>
</comment>
<organism evidence="2 3">
    <name type="scientific">Caerostris extrusa</name>
    <name type="common">Bark spider</name>
    <name type="synonym">Caerostris bankana</name>
    <dbReference type="NCBI Taxonomy" id="172846"/>
    <lineage>
        <taxon>Eukaryota</taxon>
        <taxon>Metazoa</taxon>
        <taxon>Ecdysozoa</taxon>
        <taxon>Arthropoda</taxon>
        <taxon>Chelicerata</taxon>
        <taxon>Arachnida</taxon>
        <taxon>Araneae</taxon>
        <taxon>Araneomorphae</taxon>
        <taxon>Entelegynae</taxon>
        <taxon>Araneoidea</taxon>
        <taxon>Araneidae</taxon>
        <taxon>Caerostris</taxon>
    </lineage>
</organism>
<evidence type="ECO:0000313" key="2">
    <source>
        <dbReference type="EMBL" id="GIY83815.1"/>
    </source>
</evidence>
<gene>
    <name evidence="2" type="ORF">CEXT_561571</name>
</gene>
<protein>
    <submittedName>
        <fullName evidence="2">Uncharacterized protein</fullName>
    </submittedName>
</protein>